<protein>
    <submittedName>
        <fullName evidence="1">Gamma carbonic anhydrase family protein</fullName>
    </submittedName>
</protein>
<name>A0ABS9ZA89_9HYPH</name>
<reference evidence="1" key="1">
    <citation type="journal article" date="2022" name="ISME J.">
        <title>Identification of active gaseous-alkane degraders at natural gas seeps.</title>
        <authorList>
            <person name="Farhan Ul Haque M."/>
            <person name="Hernandez M."/>
            <person name="Crombie A.T."/>
            <person name="Murrell J.C."/>
        </authorList>
    </citation>
    <scope>NUCLEOTIDE SEQUENCE</scope>
    <source>
        <strain evidence="1">PC2</strain>
    </source>
</reference>
<dbReference type="Proteomes" id="UP001139104">
    <property type="component" value="Unassembled WGS sequence"/>
</dbReference>
<dbReference type="RefSeq" id="WP_243068173.1">
    <property type="nucleotide sequence ID" value="NZ_JAIVFK010000035.1"/>
</dbReference>
<keyword evidence="2" id="KW-1185">Reference proteome</keyword>
<dbReference type="PANTHER" id="PTHR13061">
    <property type="entry name" value="DYNACTIN SUBUNIT P25"/>
    <property type="match status" value="1"/>
</dbReference>
<proteinExistence type="predicted"/>
<evidence type="ECO:0000313" key="2">
    <source>
        <dbReference type="Proteomes" id="UP001139104"/>
    </source>
</evidence>
<dbReference type="Gene3D" id="2.160.10.10">
    <property type="entry name" value="Hexapeptide repeat proteins"/>
    <property type="match status" value="1"/>
</dbReference>
<dbReference type="SUPFAM" id="SSF51161">
    <property type="entry name" value="Trimeric LpxA-like enzymes"/>
    <property type="match status" value="1"/>
</dbReference>
<dbReference type="InterPro" id="IPR001451">
    <property type="entry name" value="Hexapep"/>
</dbReference>
<dbReference type="InterPro" id="IPR047324">
    <property type="entry name" value="LbH_gamma_CA-like"/>
</dbReference>
<gene>
    <name evidence="1" type="ORF">K2U94_16120</name>
</gene>
<evidence type="ECO:0000313" key="1">
    <source>
        <dbReference type="EMBL" id="MCI4684270.1"/>
    </source>
</evidence>
<dbReference type="EMBL" id="JAIVFP010000001">
    <property type="protein sequence ID" value="MCI4684270.1"/>
    <property type="molecule type" value="Genomic_DNA"/>
</dbReference>
<dbReference type="Pfam" id="PF00132">
    <property type="entry name" value="Hexapep"/>
    <property type="match status" value="1"/>
</dbReference>
<comment type="caution">
    <text evidence="1">The sequence shown here is derived from an EMBL/GenBank/DDBJ whole genome shotgun (WGS) entry which is preliminary data.</text>
</comment>
<sequence length="176" mass="18798">MSLYSLDGVAPELPPEGRYFVAPDANLIGRVRLREDANVWFGATLRGDNEWIDVGERSNVQDLSVLHTDMGCPLTIGPDVTIGHAVILHGCVIGEGSLIGMGATIMNNARVGRFCIVGANALIPEGKEYPDYSLIVGAPAKVVRTLDPSAAEGLLKSARHYVENGRRYAAGLKKIG</sequence>
<dbReference type="InterPro" id="IPR011004">
    <property type="entry name" value="Trimer_LpxA-like_sf"/>
</dbReference>
<accession>A0ABS9ZA89</accession>
<organism evidence="1 2">
    <name type="scientific">Candidatus Rhodoblastus alkanivorans</name>
    <dbReference type="NCBI Taxonomy" id="2954117"/>
    <lineage>
        <taxon>Bacteria</taxon>
        <taxon>Pseudomonadati</taxon>
        <taxon>Pseudomonadota</taxon>
        <taxon>Alphaproteobacteria</taxon>
        <taxon>Hyphomicrobiales</taxon>
        <taxon>Rhodoblastaceae</taxon>
        <taxon>Rhodoblastus</taxon>
    </lineage>
</organism>
<dbReference type="InterPro" id="IPR050484">
    <property type="entry name" value="Transf_Hexapept/Carb_Anhydrase"/>
</dbReference>
<dbReference type="PANTHER" id="PTHR13061:SF29">
    <property type="entry name" value="GAMMA CARBONIC ANHYDRASE-LIKE 1, MITOCHONDRIAL-RELATED"/>
    <property type="match status" value="1"/>
</dbReference>
<dbReference type="CDD" id="cd04645">
    <property type="entry name" value="LbH_gamma_CA_like"/>
    <property type="match status" value="1"/>
</dbReference>